<reference evidence="2" key="1">
    <citation type="submission" date="2020-10" db="EMBL/GenBank/DDBJ databases">
        <authorList>
            <person name="Gilroy R."/>
        </authorList>
    </citation>
    <scope>NUCLEOTIDE SEQUENCE</scope>
    <source>
        <strain evidence="2">6919</strain>
    </source>
</reference>
<sequence length="260" mass="28478">MKKSIFKTIAIALALCCSAAAQAQLSGVQTAATDGLKGNVKKTDVSLYTTMWRSGEIIKGLPTDLSYDDFGIIPNAETRQYAADGSLASVESTVDGIKSKFVYTHSGGKVTTEKRYDSGKLFSESVFTYDAAGNLANTKTTTYYEGSDPYTAEYPATAKNVKKNADGTVTEYGENGADYTIRDAAGKVLKTSVENEMDGYTDVRTYTYDNEGRLTKLAVDGVGTYDYKYVKADPQGNWTEMVVYRDGKAYRFVTRTVLYY</sequence>
<feature type="signal peptide" evidence="1">
    <location>
        <begin position="1"/>
        <end position="23"/>
    </location>
</feature>
<name>A0A9D9INM4_9BACT</name>
<organism evidence="2 3">
    <name type="scientific">Candidatus Limisoma faecipullorum</name>
    <dbReference type="NCBI Taxonomy" id="2840854"/>
    <lineage>
        <taxon>Bacteria</taxon>
        <taxon>Pseudomonadati</taxon>
        <taxon>Bacteroidota</taxon>
        <taxon>Bacteroidia</taxon>
        <taxon>Bacteroidales</taxon>
        <taxon>Candidatus Limisoma</taxon>
    </lineage>
</organism>
<evidence type="ECO:0008006" key="4">
    <source>
        <dbReference type="Google" id="ProtNLM"/>
    </source>
</evidence>
<proteinExistence type="predicted"/>
<comment type="caution">
    <text evidence="2">The sequence shown here is derived from an EMBL/GenBank/DDBJ whole genome shotgun (WGS) entry which is preliminary data.</text>
</comment>
<evidence type="ECO:0000256" key="1">
    <source>
        <dbReference type="SAM" id="SignalP"/>
    </source>
</evidence>
<keyword evidence="1" id="KW-0732">Signal</keyword>
<dbReference type="Gene3D" id="2.180.10.10">
    <property type="entry name" value="RHS repeat-associated core"/>
    <property type="match status" value="1"/>
</dbReference>
<dbReference type="EMBL" id="JADIMC010000053">
    <property type="protein sequence ID" value="MBO8476249.1"/>
    <property type="molecule type" value="Genomic_DNA"/>
</dbReference>
<evidence type="ECO:0000313" key="3">
    <source>
        <dbReference type="Proteomes" id="UP000823598"/>
    </source>
</evidence>
<feature type="chain" id="PRO_5039447394" description="YD repeat-containing protein" evidence="1">
    <location>
        <begin position="24"/>
        <end position="260"/>
    </location>
</feature>
<dbReference type="AlphaFoldDB" id="A0A9D9INM4"/>
<gene>
    <name evidence="2" type="ORF">IAB88_04585</name>
</gene>
<accession>A0A9D9INM4</accession>
<reference evidence="2" key="2">
    <citation type="journal article" date="2021" name="PeerJ">
        <title>Extensive microbial diversity within the chicken gut microbiome revealed by metagenomics and culture.</title>
        <authorList>
            <person name="Gilroy R."/>
            <person name="Ravi A."/>
            <person name="Getino M."/>
            <person name="Pursley I."/>
            <person name="Horton D.L."/>
            <person name="Alikhan N.F."/>
            <person name="Baker D."/>
            <person name="Gharbi K."/>
            <person name="Hall N."/>
            <person name="Watson M."/>
            <person name="Adriaenssens E.M."/>
            <person name="Foster-Nyarko E."/>
            <person name="Jarju S."/>
            <person name="Secka A."/>
            <person name="Antonio M."/>
            <person name="Oren A."/>
            <person name="Chaudhuri R.R."/>
            <person name="La Ragione R."/>
            <person name="Hildebrand F."/>
            <person name="Pallen M.J."/>
        </authorList>
    </citation>
    <scope>NUCLEOTIDE SEQUENCE</scope>
    <source>
        <strain evidence="2">6919</strain>
    </source>
</reference>
<dbReference type="Proteomes" id="UP000823598">
    <property type="component" value="Unassembled WGS sequence"/>
</dbReference>
<protein>
    <recommendedName>
        <fullName evidence="4">YD repeat-containing protein</fullName>
    </recommendedName>
</protein>
<evidence type="ECO:0000313" key="2">
    <source>
        <dbReference type="EMBL" id="MBO8476249.1"/>
    </source>
</evidence>